<feature type="compositionally biased region" description="Polar residues" evidence="1">
    <location>
        <begin position="51"/>
        <end position="62"/>
    </location>
</feature>
<dbReference type="Gene3D" id="2.60.40.1180">
    <property type="entry name" value="Golgi alpha-mannosidase II"/>
    <property type="match status" value="1"/>
</dbReference>
<dbReference type="PANTHER" id="PTHR43053:SF6">
    <property type="entry name" value="SITS-BINDING PROTEIN"/>
    <property type="match status" value="1"/>
</dbReference>
<dbReference type="SUPFAM" id="SSF51011">
    <property type="entry name" value="Glycosyl hydrolase domain"/>
    <property type="match status" value="1"/>
</dbReference>
<dbReference type="InterPro" id="IPR013780">
    <property type="entry name" value="Glyco_hydro_b"/>
</dbReference>
<evidence type="ECO:0000313" key="4">
    <source>
        <dbReference type="EMBL" id="CAB3258698.1"/>
    </source>
</evidence>
<feature type="compositionally biased region" description="Basic and acidic residues" evidence="1">
    <location>
        <begin position="63"/>
        <end position="72"/>
    </location>
</feature>
<dbReference type="InterPro" id="IPR050985">
    <property type="entry name" value="Alpha-glycosidase_related"/>
</dbReference>
<feature type="region of interest" description="Disordered" evidence="1">
    <location>
        <begin position="45"/>
        <end position="75"/>
    </location>
</feature>
<evidence type="ECO:0000256" key="2">
    <source>
        <dbReference type="SAM" id="Phobius"/>
    </source>
</evidence>
<sequence length="817" mass="92356">MAPGKSGSSIVKFSSLSSANRDDMNLIESEDGEIGEEINGGRAHLEFRFPPSSTNNGTSSHQSNDKEEPSEQRRKRSQRWRVRALLIILACIIITVLLLVWHFYNLQHFLEIRDKYRKVAKFNAETRYMSVLDKQGNLAAEFLLDSKGAVSGDLQYMHACNEPSETSSCLHWAHKNTSLSLTAFGFGDEDDIDKMHCIKVEWKMQSTTTPVDCVDLTVAPDDKVVWFGAHNYITYPHANMDSCDDPMLQYIPGGFSVKNPFGTILQNKGGSVIEPMWISSTGVVIKASTHHAVRVSEQVCKNGTNPQICLSSAPDDSHQSLHHDNDGFHMDYMVCVGDSLHAAHQETIEHFIKPLSQKHTVPEYFQDMTNDGAYFEGDVEKSIIGSIKPSDLPSTLHSQCSWLVEKPLWNIIIHDNDFATPSIEAHLQSLRKFGGTVHLSDIAQVYDKLGDFVLRNDVEVSMDNFTSVAKKSGFKIMLPFTPFVNYDTKHFNKAAMSGYLIFDEDQSVPSLTRLTTHEKTLFPGVIDLTNENASSWFINEITNFNTRAPVDYFHMFYGQSTWIPNHYRLSRPLHNPGHFSTLYADVAFKIGRCTVTDVAYDSQIRHQFVLLSPSQSMKETVSSALAAGLGGYPFFIPTFPCPLHEALKHMRPEAVQNGFIRWIQLVAFFPVMHIPWDYNTMINAGMNVDELTEMIQKYTDLRNSTTVHGIFEKAFLEAETNSTKPVLTPMWMAPNALNQRTNADEKQRILLLDDQFMIGTDLCVAPILEMDATKRDIYLPPGIWKDILTSQSFDIKYSKWIKNYKAEIGNIPVFVRV</sequence>
<feature type="domain" description="Glycosyl hydrolase family 31 C-terminal" evidence="3">
    <location>
        <begin position="724"/>
        <end position="816"/>
    </location>
</feature>
<feature type="transmembrane region" description="Helical" evidence="2">
    <location>
        <begin position="82"/>
        <end position="104"/>
    </location>
</feature>
<dbReference type="GO" id="GO:0016798">
    <property type="term" value="F:hydrolase activity, acting on glycosyl bonds"/>
    <property type="evidence" value="ECO:0007669"/>
    <property type="project" value="UniProtKB-KW"/>
</dbReference>
<name>A0A6F9DFY8_9ASCI</name>
<keyword evidence="2" id="KW-0472">Membrane</keyword>
<dbReference type="InterPro" id="IPR048395">
    <property type="entry name" value="Glyco_hydro_31_C"/>
</dbReference>
<dbReference type="AlphaFoldDB" id="A0A6F9DFY8"/>
<protein>
    <submittedName>
        <fullName evidence="4">Uncharacterized family 31 glucosidase KIAA1161-like</fullName>
    </submittedName>
</protein>
<gene>
    <name evidence="4" type="primary">Kiaa1161-003</name>
</gene>
<dbReference type="EMBL" id="LR786187">
    <property type="protein sequence ID" value="CAB3258698.1"/>
    <property type="molecule type" value="mRNA"/>
</dbReference>
<evidence type="ECO:0000259" key="3">
    <source>
        <dbReference type="Pfam" id="PF21365"/>
    </source>
</evidence>
<reference evidence="4" key="1">
    <citation type="submission" date="2020-04" db="EMBL/GenBank/DDBJ databases">
        <authorList>
            <person name="Neveu A P."/>
        </authorList>
    </citation>
    <scope>NUCLEOTIDE SEQUENCE</scope>
    <source>
        <tissue evidence="4">Whole embryo</tissue>
    </source>
</reference>
<keyword evidence="2" id="KW-0812">Transmembrane</keyword>
<evidence type="ECO:0000256" key="1">
    <source>
        <dbReference type="SAM" id="MobiDB-lite"/>
    </source>
</evidence>
<accession>A0A6F9DFY8</accession>
<keyword evidence="2" id="KW-1133">Transmembrane helix</keyword>
<dbReference type="PANTHER" id="PTHR43053">
    <property type="entry name" value="GLYCOSIDASE FAMILY 31"/>
    <property type="match status" value="1"/>
</dbReference>
<dbReference type="Gene3D" id="3.20.20.80">
    <property type="entry name" value="Glycosidases"/>
    <property type="match status" value="1"/>
</dbReference>
<dbReference type="Pfam" id="PF21365">
    <property type="entry name" value="Glyco_hydro_31_3rd"/>
    <property type="match status" value="1"/>
</dbReference>
<dbReference type="InterPro" id="IPR017853">
    <property type="entry name" value="GH"/>
</dbReference>
<proteinExistence type="evidence at transcript level"/>
<dbReference type="SUPFAM" id="SSF51445">
    <property type="entry name" value="(Trans)glycosidases"/>
    <property type="match status" value="1"/>
</dbReference>
<organism evidence="4">
    <name type="scientific">Phallusia mammillata</name>
    <dbReference type="NCBI Taxonomy" id="59560"/>
    <lineage>
        <taxon>Eukaryota</taxon>
        <taxon>Metazoa</taxon>
        <taxon>Chordata</taxon>
        <taxon>Tunicata</taxon>
        <taxon>Ascidiacea</taxon>
        <taxon>Phlebobranchia</taxon>
        <taxon>Ascidiidae</taxon>
        <taxon>Phallusia</taxon>
    </lineage>
</organism>